<evidence type="ECO:0000313" key="6">
    <source>
        <dbReference type="EMBL" id="KAK0595271.1"/>
    </source>
</evidence>
<accession>A0AA39VYF4</accession>
<reference evidence="6" key="2">
    <citation type="submission" date="2023-06" db="EMBL/GenBank/DDBJ databases">
        <authorList>
            <person name="Swenson N.G."/>
            <person name="Wegrzyn J.L."/>
            <person name="Mcevoy S.L."/>
        </authorList>
    </citation>
    <scope>NUCLEOTIDE SEQUENCE</scope>
    <source>
        <strain evidence="6">NS2018</strain>
        <tissue evidence="6">Leaf</tissue>
    </source>
</reference>
<evidence type="ECO:0000256" key="4">
    <source>
        <dbReference type="ARBA" id="ARBA00023242"/>
    </source>
</evidence>
<dbReference type="GO" id="GO:0006355">
    <property type="term" value="P:regulation of DNA-templated transcription"/>
    <property type="evidence" value="ECO:0007669"/>
    <property type="project" value="InterPro"/>
</dbReference>
<dbReference type="PANTHER" id="PTHR31719">
    <property type="entry name" value="NAC TRANSCRIPTION FACTOR 56"/>
    <property type="match status" value="1"/>
</dbReference>
<keyword evidence="4" id="KW-0539">Nucleus</keyword>
<dbReference type="InterPro" id="IPR003441">
    <property type="entry name" value="NAC-dom"/>
</dbReference>
<keyword evidence="1" id="KW-0805">Transcription regulation</keyword>
<dbReference type="PANTHER" id="PTHR31719:SF179">
    <property type="entry name" value="OS08G0148400 PROTEIN"/>
    <property type="match status" value="1"/>
</dbReference>
<dbReference type="AlphaFoldDB" id="A0AA39VYF4"/>
<evidence type="ECO:0000256" key="2">
    <source>
        <dbReference type="ARBA" id="ARBA00023125"/>
    </source>
</evidence>
<evidence type="ECO:0000256" key="3">
    <source>
        <dbReference type="ARBA" id="ARBA00023163"/>
    </source>
</evidence>
<keyword evidence="2" id="KW-0238">DNA-binding</keyword>
<dbReference type="SUPFAM" id="SSF101941">
    <property type="entry name" value="NAC domain"/>
    <property type="match status" value="1"/>
</dbReference>
<dbReference type="GO" id="GO:0003677">
    <property type="term" value="F:DNA binding"/>
    <property type="evidence" value="ECO:0007669"/>
    <property type="project" value="UniProtKB-KW"/>
</dbReference>
<sequence>MYFFTSRDRRYPKGYNHRIRAAVGGFWKATASKLAIGDKKNNPIGYKTALVYQRGTFEESTKTDWLMQEYTLPRNTSTSSSTNMKLNTFVLCKIYRKSTE</sequence>
<reference evidence="6" key="1">
    <citation type="journal article" date="2022" name="Plant J.">
        <title>Strategies of tolerance reflected in two North American maple genomes.</title>
        <authorList>
            <person name="McEvoy S.L."/>
            <person name="Sezen U.U."/>
            <person name="Trouern-Trend A."/>
            <person name="McMahon S.M."/>
            <person name="Schaberg P.G."/>
            <person name="Yang J."/>
            <person name="Wegrzyn J.L."/>
            <person name="Swenson N.G."/>
        </authorList>
    </citation>
    <scope>NUCLEOTIDE SEQUENCE</scope>
    <source>
        <strain evidence="6">NS2018</strain>
    </source>
</reference>
<dbReference type="InterPro" id="IPR036093">
    <property type="entry name" value="NAC_dom_sf"/>
</dbReference>
<evidence type="ECO:0000256" key="1">
    <source>
        <dbReference type="ARBA" id="ARBA00023015"/>
    </source>
</evidence>
<comment type="caution">
    <text evidence="6">The sequence shown here is derived from an EMBL/GenBank/DDBJ whole genome shotgun (WGS) entry which is preliminary data.</text>
</comment>
<dbReference type="Gene3D" id="2.170.150.80">
    <property type="entry name" value="NAC domain"/>
    <property type="match status" value="1"/>
</dbReference>
<keyword evidence="7" id="KW-1185">Reference proteome</keyword>
<name>A0AA39VYF4_ACESA</name>
<proteinExistence type="predicted"/>
<gene>
    <name evidence="6" type="ORF">LWI29_005154</name>
</gene>
<evidence type="ECO:0000313" key="7">
    <source>
        <dbReference type="Proteomes" id="UP001168877"/>
    </source>
</evidence>
<organism evidence="6 7">
    <name type="scientific">Acer saccharum</name>
    <name type="common">Sugar maple</name>
    <dbReference type="NCBI Taxonomy" id="4024"/>
    <lineage>
        <taxon>Eukaryota</taxon>
        <taxon>Viridiplantae</taxon>
        <taxon>Streptophyta</taxon>
        <taxon>Embryophyta</taxon>
        <taxon>Tracheophyta</taxon>
        <taxon>Spermatophyta</taxon>
        <taxon>Magnoliopsida</taxon>
        <taxon>eudicotyledons</taxon>
        <taxon>Gunneridae</taxon>
        <taxon>Pentapetalae</taxon>
        <taxon>rosids</taxon>
        <taxon>malvids</taxon>
        <taxon>Sapindales</taxon>
        <taxon>Sapindaceae</taxon>
        <taxon>Hippocastanoideae</taxon>
        <taxon>Acereae</taxon>
        <taxon>Acer</taxon>
    </lineage>
</organism>
<dbReference type="Proteomes" id="UP001168877">
    <property type="component" value="Unassembled WGS sequence"/>
</dbReference>
<evidence type="ECO:0000259" key="5">
    <source>
        <dbReference type="PROSITE" id="PS51005"/>
    </source>
</evidence>
<feature type="domain" description="NAC" evidence="5">
    <location>
        <begin position="1"/>
        <end position="97"/>
    </location>
</feature>
<dbReference type="Pfam" id="PF02365">
    <property type="entry name" value="NAM"/>
    <property type="match status" value="1"/>
</dbReference>
<dbReference type="EMBL" id="JAUESC010000004">
    <property type="protein sequence ID" value="KAK0595271.1"/>
    <property type="molecule type" value="Genomic_DNA"/>
</dbReference>
<dbReference type="PROSITE" id="PS51005">
    <property type="entry name" value="NAC"/>
    <property type="match status" value="1"/>
</dbReference>
<protein>
    <recommendedName>
        <fullName evidence="5">NAC domain-containing protein</fullName>
    </recommendedName>
</protein>
<keyword evidence="3" id="KW-0804">Transcription</keyword>